<dbReference type="AlphaFoldDB" id="A0ABD0KMU8"/>
<dbReference type="PANTHER" id="PTHR24198:SF165">
    <property type="entry name" value="ANKYRIN REPEAT-CONTAINING PROTEIN-RELATED"/>
    <property type="match status" value="1"/>
</dbReference>
<dbReference type="Gene3D" id="1.25.40.20">
    <property type="entry name" value="Ankyrin repeat-containing domain"/>
    <property type="match status" value="2"/>
</dbReference>
<dbReference type="CDD" id="cd03587">
    <property type="entry name" value="SOCS"/>
    <property type="match status" value="1"/>
</dbReference>
<dbReference type="Proteomes" id="UP001519460">
    <property type="component" value="Unassembled WGS sequence"/>
</dbReference>
<organism evidence="5 6">
    <name type="scientific">Batillaria attramentaria</name>
    <dbReference type="NCBI Taxonomy" id="370345"/>
    <lineage>
        <taxon>Eukaryota</taxon>
        <taxon>Metazoa</taxon>
        <taxon>Spiralia</taxon>
        <taxon>Lophotrochozoa</taxon>
        <taxon>Mollusca</taxon>
        <taxon>Gastropoda</taxon>
        <taxon>Caenogastropoda</taxon>
        <taxon>Sorbeoconcha</taxon>
        <taxon>Cerithioidea</taxon>
        <taxon>Batillariidae</taxon>
        <taxon>Batillaria</taxon>
    </lineage>
</organism>
<evidence type="ECO:0000256" key="2">
    <source>
        <dbReference type="ARBA" id="ARBA00023043"/>
    </source>
</evidence>
<protein>
    <recommendedName>
        <fullName evidence="4">SOCS box domain-containing protein</fullName>
    </recommendedName>
</protein>
<feature type="repeat" description="ANK" evidence="3">
    <location>
        <begin position="91"/>
        <end position="119"/>
    </location>
</feature>
<dbReference type="Pfam" id="PF07525">
    <property type="entry name" value="SOCS_box"/>
    <property type="match status" value="1"/>
</dbReference>
<keyword evidence="6" id="KW-1185">Reference proteome</keyword>
<dbReference type="EMBL" id="JACVVK020000150">
    <property type="protein sequence ID" value="KAK7488492.1"/>
    <property type="molecule type" value="Genomic_DNA"/>
</dbReference>
<sequence>MNSPLRLLSSLAVETKDPHFRLLEAVVNDDFNTAEHLLTEQRVNPNAENHRFSVICIAAREGRERILNLLLEHGGDPDQFDMSDHMWLRHPIHWASSNGHLECLKLLLDKGVDINSQDSDERTALHWAATYGRANIVEYLLREGAFSVAHFLITVGANIDTTSNTGQTPLYLAALRGEDKILHLMIEAGCKVTSEVIAVAPQASSLLEQIEFLATNPRLLRELCCIRIRHILGPTVVDDVSVLPIPDSLKDIITLKHTCK</sequence>
<feature type="domain" description="SOCS box" evidence="4">
    <location>
        <begin position="205"/>
        <end position="253"/>
    </location>
</feature>
<dbReference type="PROSITE" id="PS50297">
    <property type="entry name" value="ANK_REP_REGION"/>
    <property type="match status" value="3"/>
</dbReference>
<gene>
    <name evidence="5" type="ORF">BaRGS_00020277</name>
</gene>
<dbReference type="SMART" id="SM00969">
    <property type="entry name" value="SOCS_box"/>
    <property type="match status" value="1"/>
</dbReference>
<evidence type="ECO:0000259" key="4">
    <source>
        <dbReference type="PROSITE" id="PS50225"/>
    </source>
</evidence>
<evidence type="ECO:0000256" key="1">
    <source>
        <dbReference type="ARBA" id="ARBA00022737"/>
    </source>
</evidence>
<name>A0ABD0KMU8_9CAEN</name>
<dbReference type="Pfam" id="PF00023">
    <property type="entry name" value="Ank"/>
    <property type="match status" value="1"/>
</dbReference>
<evidence type="ECO:0000313" key="5">
    <source>
        <dbReference type="EMBL" id="KAK7488492.1"/>
    </source>
</evidence>
<dbReference type="InterPro" id="IPR036770">
    <property type="entry name" value="Ankyrin_rpt-contain_sf"/>
</dbReference>
<reference evidence="5 6" key="1">
    <citation type="journal article" date="2023" name="Sci. Data">
        <title>Genome assembly of the Korean intertidal mud-creeper Batillaria attramentaria.</title>
        <authorList>
            <person name="Patra A.K."/>
            <person name="Ho P.T."/>
            <person name="Jun S."/>
            <person name="Lee S.J."/>
            <person name="Kim Y."/>
            <person name="Won Y.J."/>
        </authorList>
    </citation>
    <scope>NUCLEOTIDE SEQUENCE [LARGE SCALE GENOMIC DNA]</scope>
    <source>
        <strain evidence="5">Wonlab-2016</strain>
    </source>
</reference>
<accession>A0ABD0KMU8</accession>
<dbReference type="PROSITE" id="PS50088">
    <property type="entry name" value="ANK_REPEAT"/>
    <property type="match status" value="3"/>
</dbReference>
<feature type="repeat" description="ANK" evidence="3">
    <location>
        <begin position="165"/>
        <end position="197"/>
    </location>
</feature>
<evidence type="ECO:0000313" key="6">
    <source>
        <dbReference type="Proteomes" id="UP001519460"/>
    </source>
</evidence>
<dbReference type="SMART" id="SM00248">
    <property type="entry name" value="ANK"/>
    <property type="match status" value="4"/>
</dbReference>
<keyword evidence="2 3" id="KW-0040">ANK repeat</keyword>
<keyword evidence="1" id="KW-0677">Repeat</keyword>
<feature type="repeat" description="ANK" evidence="3">
    <location>
        <begin position="120"/>
        <end position="145"/>
    </location>
</feature>
<dbReference type="InterPro" id="IPR001496">
    <property type="entry name" value="SOCS_box"/>
</dbReference>
<dbReference type="PANTHER" id="PTHR24198">
    <property type="entry name" value="ANKYRIN REPEAT AND PROTEIN KINASE DOMAIN-CONTAINING PROTEIN"/>
    <property type="match status" value="1"/>
</dbReference>
<dbReference type="PROSITE" id="PS50225">
    <property type="entry name" value="SOCS"/>
    <property type="match status" value="1"/>
</dbReference>
<evidence type="ECO:0000256" key="3">
    <source>
        <dbReference type="PROSITE-ProRule" id="PRU00023"/>
    </source>
</evidence>
<dbReference type="InterPro" id="IPR002110">
    <property type="entry name" value="Ankyrin_rpt"/>
</dbReference>
<proteinExistence type="predicted"/>
<dbReference type="SUPFAM" id="SSF48403">
    <property type="entry name" value="Ankyrin repeat"/>
    <property type="match status" value="1"/>
</dbReference>
<comment type="caution">
    <text evidence="5">The sequence shown here is derived from an EMBL/GenBank/DDBJ whole genome shotgun (WGS) entry which is preliminary data.</text>
</comment>
<dbReference type="Pfam" id="PF12796">
    <property type="entry name" value="Ank_2"/>
    <property type="match status" value="1"/>
</dbReference>